<protein>
    <submittedName>
        <fullName evidence="1">Uncharacterized protein</fullName>
    </submittedName>
</protein>
<proteinExistence type="predicted"/>
<accession>A0A284RJ59</accession>
<keyword evidence="2" id="KW-1185">Reference proteome</keyword>
<dbReference type="Proteomes" id="UP000219338">
    <property type="component" value="Unassembled WGS sequence"/>
</dbReference>
<organism evidence="1 2">
    <name type="scientific">Armillaria ostoyae</name>
    <name type="common">Armillaria root rot fungus</name>
    <dbReference type="NCBI Taxonomy" id="47428"/>
    <lineage>
        <taxon>Eukaryota</taxon>
        <taxon>Fungi</taxon>
        <taxon>Dikarya</taxon>
        <taxon>Basidiomycota</taxon>
        <taxon>Agaricomycotina</taxon>
        <taxon>Agaricomycetes</taxon>
        <taxon>Agaricomycetidae</taxon>
        <taxon>Agaricales</taxon>
        <taxon>Marasmiineae</taxon>
        <taxon>Physalacriaceae</taxon>
        <taxon>Armillaria</taxon>
    </lineage>
</organism>
<evidence type="ECO:0000313" key="1">
    <source>
        <dbReference type="EMBL" id="SJL08773.1"/>
    </source>
</evidence>
<gene>
    <name evidence="1" type="ORF">ARMOST_12143</name>
</gene>
<dbReference type="EMBL" id="FUEG01000009">
    <property type="protein sequence ID" value="SJL08773.1"/>
    <property type="molecule type" value="Genomic_DNA"/>
</dbReference>
<reference evidence="2" key="1">
    <citation type="journal article" date="2017" name="Nat. Ecol. Evol.">
        <title>Genome expansion and lineage-specific genetic innovations in the forest pathogenic fungi Armillaria.</title>
        <authorList>
            <person name="Sipos G."/>
            <person name="Prasanna A.N."/>
            <person name="Walter M.C."/>
            <person name="O'Connor E."/>
            <person name="Balint B."/>
            <person name="Krizsan K."/>
            <person name="Kiss B."/>
            <person name="Hess J."/>
            <person name="Varga T."/>
            <person name="Slot J."/>
            <person name="Riley R."/>
            <person name="Boka B."/>
            <person name="Rigling D."/>
            <person name="Barry K."/>
            <person name="Lee J."/>
            <person name="Mihaltcheva S."/>
            <person name="LaButti K."/>
            <person name="Lipzen A."/>
            <person name="Waldron R."/>
            <person name="Moloney N.M."/>
            <person name="Sperisen C."/>
            <person name="Kredics L."/>
            <person name="Vagvoelgyi C."/>
            <person name="Patrignani A."/>
            <person name="Fitzpatrick D."/>
            <person name="Nagy I."/>
            <person name="Doyle S."/>
            <person name="Anderson J.B."/>
            <person name="Grigoriev I.V."/>
            <person name="Gueldener U."/>
            <person name="Muensterkoetter M."/>
            <person name="Nagy L.G."/>
        </authorList>
    </citation>
    <scope>NUCLEOTIDE SEQUENCE [LARGE SCALE GENOMIC DNA]</scope>
    <source>
        <strain evidence="2">C18/9</strain>
    </source>
</reference>
<name>A0A284RJ59_ARMOS</name>
<evidence type="ECO:0000313" key="2">
    <source>
        <dbReference type="Proteomes" id="UP000219338"/>
    </source>
</evidence>
<sequence>MHRSSLQTPHRET</sequence>